<feature type="chain" id="PRO_5022775122" evidence="1">
    <location>
        <begin position="23"/>
        <end position="174"/>
    </location>
</feature>
<name>A0A5C3KL96_COPMA</name>
<keyword evidence="3" id="KW-1185">Reference proteome</keyword>
<keyword evidence="1" id="KW-0732">Signal</keyword>
<protein>
    <submittedName>
        <fullName evidence="2">Uncharacterized protein</fullName>
    </submittedName>
</protein>
<reference evidence="2 3" key="1">
    <citation type="journal article" date="2019" name="Nat. Ecol. Evol.">
        <title>Megaphylogeny resolves global patterns of mushroom evolution.</title>
        <authorList>
            <person name="Varga T."/>
            <person name="Krizsan K."/>
            <person name="Foldi C."/>
            <person name="Dima B."/>
            <person name="Sanchez-Garcia M."/>
            <person name="Sanchez-Ramirez S."/>
            <person name="Szollosi G.J."/>
            <person name="Szarkandi J.G."/>
            <person name="Papp V."/>
            <person name="Albert L."/>
            <person name="Andreopoulos W."/>
            <person name="Angelini C."/>
            <person name="Antonin V."/>
            <person name="Barry K.W."/>
            <person name="Bougher N.L."/>
            <person name="Buchanan P."/>
            <person name="Buyck B."/>
            <person name="Bense V."/>
            <person name="Catcheside P."/>
            <person name="Chovatia M."/>
            <person name="Cooper J."/>
            <person name="Damon W."/>
            <person name="Desjardin D."/>
            <person name="Finy P."/>
            <person name="Geml J."/>
            <person name="Haridas S."/>
            <person name="Hughes K."/>
            <person name="Justo A."/>
            <person name="Karasinski D."/>
            <person name="Kautmanova I."/>
            <person name="Kiss B."/>
            <person name="Kocsube S."/>
            <person name="Kotiranta H."/>
            <person name="LaButti K.M."/>
            <person name="Lechner B.E."/>
            <person name="Liimatainen K."/>
            <person name="Lipzen A."/>
            <person name="Lukacs Z."/>
            <person name="Mihaltcheva S."/>
            <person name="Morgado L.N."/>
            <person name="Niskanen T."/>
            <person name="Noordeloos M.E."/>
            <person name="Ohm R.A."/>
            <person name="Ortiz-Santana B."/>
            <person name="Ovrebo C."/>
            <person name="Racz N."/>
            <person name="Riley R."/>
            <person name="Savchenko A."/>
            <person name="Shiryaev A."/>
            <person name="Soop K."/>
            <person name="Spirin V."/>
            <person name="Szebenyi C."/>
            <person name="Tomsovsky M."/>
            <person name="Tulloss R.E."/>
            <person name="Uehling J."/>
            <person name="Grigoriev I.V."/>
            <person name="Vagvolgyi C."/>
            <person name="Papp T."/>
            <person name="Martin F.M."/>
            <person name="Miettinen O."/>
            <person name="Hibbett D.S."/>
            <person name="Nagy L.G."/>
        </authorList>
    </citation>
    <scope>NUCLEOTIDE SEQUENCE [LARGE SCALE GENOMIC DNA]</scope>
    <source>
        <strain evidence="2 3">CBS 121175</strain>
    </source>
</reference>
<dbReference type="Proteomes" id="UP000307440">
    <property type="component" value="Unassembled WGS sequence"/>
</dbReference>
<evidence type="ECO:0000313" key="3">
    <source>
        <dbReference type="Proteomes" id="UP000307440"/>
    </source>
</evidence>
<evidence type="ECO:0000256" key="1">
    <source>
        <dbReference type="SAM" id="SignalP"/>
    </source>
</evidence>
<dbReference type="AlphaFoldDB" id="A0A5C3KL96"/>
<proteinExistence type="predicted"/>
<dbReference type="EMBL" id="ML210289">
    <property type="protein sequence ID" value="TFK20745.1"/>
    <property type="molecule type" value="Genomic_DNA"/>
</dbReference>
<organism evidence="2 3">
    <name type="scientific">Coprinopsis marcescibilis</name>
    <name type="common">Agaric fungus</name>
    <name type="synonym">Psathyrella marcescibilis</name>
    <dbReference type="NCBI Taxonomy" id="230819"/>
    <lineage>
        <taxon>Eukaryota</taxon>
        <taxon>Fungi</taxon>
        <taxon>Dikarya</taxon>
        <taxon>Basidiomycota</taxon>
        <taxon>Agaricomycotina</taxon>
        <taxon>Agaricomycetes</taxon>
        <taxon>Agaricomycetidae</taxon>
        <taxon>Agaricales</taxon>
        <taxon>Agaricineae</taxon>
        <taxon>Psathyrellaceae</taxon>
        <taxon>Coprinopsis</taxon>
    </lineage>
</organism>
<sequence>MRVSIGSLISTAVTLWAHSASAVDLKFYYANCAGLFGACQNIPAGQCCTASTAPGASVQSTGSDVYYTFTWPHASCSIGGSQSRSGGEGCIRPNWAAYAALWETQLLNRDEASITDKKECTEVDSFGFTDSKTGQDRLFPIPPTQRAQIMAALYRGDHEALRMTAGIFAEEEAY</sequence>
<accession>A0A5C3KL96</accession>
<feature type="signal peptide" evidence="1">
    <location>
        <begin position="1"/>
        <end position="22"/>
    </location>
</feature>
<evidence type="ECO:0000313" key="2">
    <source>
        <dbReference type="EMBL" id="TFK20745.1"/>
    </source>
</evidence>
<gene>
    <name evidence="2" type="ORF">FA15DRAFT_759167</name>
</gene>